<gene>
    <name evidence="1" type="ORF">SAMN05444141_101907</name>
</gene>
<accession>A0A1I6YJ72</accession>
<dbReference type="EMBL" id="FPBD01000001">
    <property type="protein sequence ID" value="SFT50407.1"/>
    <property type="molecule type" value="Genomic_DNA"/>
</dbReference>
<proteinExistence type="predicted"/>
<evidence type="ECO:0000313" key="1">
    <source>
        <dbReference type="EMBL" id="SFT50407.1"/>
    </source>
</evidence>
<dbReference type="AlphaFoldDB" id="A0A1I6YJ72"/>
<organism evidence="1 2">
    <name type="scientific">Pseudovibrio denitrificans</name>
    <dbReference type="NCBI Taxonomy" id="258256"/>
    <lineage>
        <taxon>Bacteria</taxon>
        <taxon>Pseudomonadati</taxon>
        <taxon>Pseudomonadota</taxon>
        <taxon>Alphaproteobacteria</taxon>
        <taxon>Hyphomicrobiales</taxon>
        <taxon>Stappiaceae</taxon>
        <taxon>Pseudovibrio</taxon>
    </lineage>
</organism>
<name>A0A1I6YJ72_9HYPH</name>
<dbReference type="Proteomes" id="UP000183371">
    <property type="component" value="Unassembled WGS sequence"/>
</dbReference>
<sequence>MWELAFQMGMPNKIRGHGVFAHHATLGEKQ</sequence>
<evidence type="ECO:0000313" key="2">
    <source>
        <dbReference type="Proteomes" id="UP000183371"/>
    </source>
</evidence>
<reference evidence="2" key="1">
    <citation type="submission" date="2016-10" db="EMBL/GenBank/DDBJ databases">
        <authorList>
            <person name="Varghese N."/>
            <person name="Submissions S."/>
        </authorList>
    </citation>
    <scope>NUCLEOTIDE SEQUENCE [LARGE SCALE GENOMIC DNA]</scope>
    <source>
        <strain evidence="2">DSM 17465</strain>
    </source>
</reference>
<protein>
    <submittedName>
        <fullName evidence="1">Uncharacterized protein</fullName>
    </submittedName>
</protein>
<keyword evidence="2" id="KW-1185">Reference proteome</keyword>